<evidence type="ECO:0000313" key="2">
    <source>
        <dbReference type="Proteomes" id="UP000438429"/>
    </source>
</evidence>
<comment type="caution">
    <text evidence="1">The sequence shown here is derived from an EMBL/GenBank/DDBJ whole genome shotgun (WGS) entry which is preliminary data.</text>
</comment>
<evidence type="ECO:0000313" key="1">
    <source>
        <dbReference type="EMBL" id="KAF0034116.1"/>
    </source>
</evidence>
<dbReference type="Proteomes" id="UP000438429">
    <property type="component" value="Unassembled WGS sequence"/>
</dbReference>
<dbReference type="EMBL" id="VEVO01000012">
    <property type="protein sequence ID" value="KAF0034116.1"/>
    <property type="molecule type" value="Genomic_DNA"/>
</dbReference>
<proteinExistence type="predicted"/>
<protein>
    <submittedName>
        <fullName evidence="1">Uncharacterized protein</fullName>
    </submittedName>
</protein>
<gene>
    <name evidence="1" type="ORF">F2P81_014182</name>
</gene>
<name>A0A6A4SG36_SCOMX</name>
<sequence>MERVINEIRLMVFHSASCLSYTVSDYANALLDYRKGTQMLPFKLKTRNEEEKTTARDSSSRLQIYTKGGLSSSLQLTGPVYVRVGAINVPISSNGAVRRESTLNCPSKSSFQ</sequence>
<organism evidence="1 2">
    <name type="scientific">Scophthalmus maximus</name>
    <name type="common">Turbot</name>
    <name type="synonym">Psetta maxima</name>
    <dbReference type="NCBI Taxonomy" id="52904"/>
    <lineage>
        <taxon>Eukaryota</taxon>
        <taxon>Metazoa</taxon>
        <taxon>Chordata</taxon>
        <taxon>Craniata</taxon>
        <taxon>Vertebrata</taxon>
        <taxon>Euteleostomi</taxon>
        <taxon>Actinopterygii</taxon>
        <taxon>Neopterygii</taxon>
        <taxon>Teleostei</taxon>
        <taxon>Neoteleostei</taxon>
        <taxon>Acanthomorphata</taxon>
        <taxon>Carangaria</taxon>
        <taxon>Pleuronectiformes</taxon>
        <taxon>Pleuronectoidei</taxon>
        <taxon>Scophthalmidae</taxon>
        <taxon>Scophthalmus</taxon>
    </lineage>
</organism>
<accession>A0A6A4SG36</accession>
<dbReference type="AlphaFoldDB" id="A0A6A4SG36"/>
<reference evidence="1 2" key="1">
    <citation type="submission" date="2019-06" db="EMBL/GenBank/DDBJ databases">
        <title>Draft genomes of female and male turbot (Scophthalmus maximus).</title>
        <authorList>
            <person name="Xu H."/>
            <person name="Xu X.-W."/>
            <person name="Shao C."/>
            <person name="Chen S."/>
        </authorList>
    </citation>
    <scope>NUCLEOTIDE SEQUENCE [LARGE SCALE GENOMIC DNA]</scope>
    <source>
        <strain evidence="1">Ysfricsl-2016a</strain>
        <tissue evidence="1">Blood</tissue>
    </source>
</reference>